<dbReference type="Proteomes" id="UP000019443">
    <property type="component" value="Chromosome"/>
</dbReference>
<accession>W6RA14</accession>
<evidence type="ECO:0000313" key="2">
    <source>
        <dbReference type="Proteomes" id="UP000019443"/>
    </source>
</evidence>
<reference evidence="1" key="1">
    <citation type="submission" date="2013-11" db="EMBL/GenBank/DDBJ databases">
        <title>Draft genome sequence of the broad-host-range Rhizobium sp. LPU83 strain, a member of the low-genetic diversity Oregon-like Rhizobium sp. group.</title>
        <authorList>
            <person name="Wibberg D."/>
            <person name="Puehler A."/>
            <person name="Schlueter A."/>
        </authorList>
    </citation>
    <scope>NUCLEOTIDE SEQUENCE [LARGE SCALE GENOMIC DNA]</scope>
    <source>
        <strain evidence="1">LPU83</strain>
    </source>
</reference>
<sequence>MIERSGVESLSPEWNSFDWSPQMTVALSTASEILFAVALIFPFGEGDAHQAKSAWTYPPACCKGTDVGGDCEAIPGYDVKRGRRGYSVIIHPGDHHLATRHHLFFIPYGNELPS</sequence>
<dbReference type="AlphaFoldDB" id="W6RA14"/>
<dbReference type="KEGG" id="rhl:LPU83_1548"/>
<proteinExistence type="predicted"/>
<gene>
    <name evidence="1" type="ORF">LPU83_1548</name>
</gene>
<dbReference type="HOGENOM" id="CLU_2119152_0_0_5"/>
<organism evidence="1 2">
    <name type="scientific">Rhizobium favelukesii</name>
    <dbReference type="NCBI Taxonomy" id="348824"/>
    <lineage>
        <taxon>Bacteria</taxon>
        <taxon>Pseudomonadati</taxon>
        <taxon>Pseudomonadota</taxon>
        <taxon>Alphaproteobacteria</taxon>
        <taxon>Hyphomicrobiales</taxon>
        <taxon>Rhizobiaceae</taxon>
        <taxon>Rhizobium/Agrobacterium group</taxon>
        <taxon>Rhizobium</taxon>
    </lineage>
</organism>
<name>W6RA14_9HYPH</name>
<keyword evidence="2" id="KW-1185">Reference proteome</keyword>
<dbReference type="EMBL" id="HG916852">
    <property type="protein sequence ID" value="CDM57220.1"/>
    <property type="molecule type" value="Genomic_DNA"/>
</dbReference>
<protein>
    <submittedName>
        <fullName evidence="1">Uncharacterized protein</fullName>
    </submittedName>
</protein>
<dbReference type="PATRIC" id="fig|348824.6.peg.1667"/>
<evidence type="ECO:0000313" key="1">
    <source>
        <dbReference type="EMBL" id="CDM57220.1"/>
    </source>
</evidence>